<evidence type="ECO:0000313" key="1">
    <source>
        <dbReference type="EMBL" id="KAH7861823.1"/>
    </source>
</evidence>
<organism evidence="1 2">
    <name type="scientific">Vaccinium darrowii</name>
    <dbReference type="NCBI Taxonomy" id="229202"/>
    <lineage>
        <taxon>Eukaryota</taxon>
        <taxon>Viridiplantae</taxon>
        <taxon>Streptophyta</taxon>
        <taxon>Embryophyta</taxon>
        <taxon>Tracheophyta</taxon>
        <taxon>Spermatophyta</taxon>
        <taxon>Magnoliopsida</taxon>
        <taxon>eudicotyledons</taxon>
        <taxon>Gunneridae</taxon>
        <taxon>Pentapetalae</taxon>
        <taxon>asterids</taxon>
        <taxon>Ericales</taxon>
        <taxon>Ericaceae</taxon>
        <taxon>Vaccinioideae</taxon>
        <taxon>Vaccinieae</taxon>
        <taxon>Vaccinium</taxon>
    </lineage>
</organism>
<name>A0ACB7Z7U1_9ERIC</name>
<comment type="caution">
    <text evidence="1">The sequence shown here is derived from an EMBL/GenBank/DDBJ whole genome shotgun (WGS) entry which is preliminary data.</text>
</comment>
<gene>
    <name evidence="1" type="ORF">Vadar_031331</name>
</gene>
<reference evidence="1 2" key="1">
    <citation type="journal article" date="2021" name="Hortic Res">
        <title>High-quality reference genome and annotation aids understanding of berry development for evergreen blueberry (Vaccinium darrowii).</title>
        <authorList>
            <person name="Yu J."/>
            <person name="Hulse-Kemp A.M."/>
            <person name="Babiker E."/>
            <person name="Staton M."/>
        </authorList>
    </citation>
    <scope>NUCLEOTIDE SEQUENCE [LARGE SCALE GENOMIC DNA]</scope>
    <source>
        <strain evidence="2">cv. NJ 8807/NJ 8810</strain>
        <tissue evidence="1">Young leaf</tissue>
    </source>
</reference>
<proteinExistence type="predicted"/>
<sequence length="118" mass="13108">MCCSSLLSGKSFGFPSLHSKDVNYAMEVPRKSQLAFAAANLRKEEAQYKEVITSVQTAVDFSFQDVEGLLHLNHRLERERESSAKKKIGREEGEKFWVSKIGATLGSSSGHVDRGSEE</sequence>
<dbReference type="Proteomes" id="UP000828048">
    <property type="component" value="Chromosome 4"/>
</dbReference>
<keyword evidence="2" id="KW-1185">Reference proteome</keyword>
<evidence type="ECO:0000313" key="2">
    <source>
        <dbReference type="Proteomes" id="UP000828048"/>
    </source>
</evidence>
<dbReference type="EMBL" id="CM037154">
    <property type="protein sequence ID" value="KAH7861823.1"/>
    <property type="molecule type" value="Genomic_DNA"/>
</dbReference>
<protein>
    <submittedName>
        <fullName evidence="1">Uncharacterized protein</fullName>
    </submittedName>
</protein>
<accession>A0ACB7Z7U1</accession>